<comment type="caution">
    <text evidence="1">The sequence shown here is derived from an EMBL/GenBank/DDBJ whole genome shotgun (WGS) entry which is preliminary data.</text>
</comment>
<organism evidence="1 2">
    <name type="scientific">Sulfobacillus acidophilus</name>
    <dbReference type="NCBI Taxonomy" id="53633"/>
    <lineage>
        <taxon>Bacteria</taxon>
        <taxon>Bacillati</taxon>
        <taxon>Bacillota</taxon>
        <taxon>Clostridia</taxon>
        <taxon>Eubacteriales</taxon>
        <taxon>Clostridiales Family XVII. Incertae Sedis</taxon>
        <taxon>Sulfobacillus</taxon>
    </lineage>
</organism>
<dbReference type="AlphaFoldDB" id="A0A2T2WL20"/>
<dbReference type="Gene3D" id="3.40.50.12780">
    <property type="entry name" value="N-terminal domain of ligase-like"/>
    <property type="match status" value="1"/>
</dbReference>
<reference evidence="1 2" key="1">
    <citation type="journal article" date="2014" name="BMC Genomics">
        <title>Comparison of environmental and isolate Sulfobacillus genomes reveals diverse carbon, sulfur, nitrogen, and hydrogen metabolisms.</title>
        <authorList>
            <person name="Justice N.B."/>
            <person name="Norman A."/>
            <person name="Brown C.T."/>
            <person name="Singh A."/>
            <person name="Thomas B.C."/>
            <person name="Banfield J.F."/>
        </authorList>
    </citation>
    <scope>NUCLEOTIDE SEQUENCE [LARGE SCALE GENOMIC DNA]</scope>
    <source>
        <strain evidence="1">AMDSBA3</strain>
    </source>
</reference>
<dbReference type="EMBL" id="PXYV01000010">
    <property type="protein sequence ID" value="PSR22920.1"/>
    <property type="molecule type" value="Genomic_DNA"/>
</dbReference>
<evidence type="ECO:0008006" key="3">
    <source>
        <dbReference type="Google" id="ProtNLM"/>
    </source>
</evidence>
<sequence>MGYTWGEAAAVDTQQQQDALMASAFATPFYRHHWVTKPKAWHELPILRDSDLKAGRQNFPENVFGGRLTIPERNLLYIWPPSGALKPDISIYMGMTDDERTHWVDVMTRQWTILGLGAEDVVQVLSWSNDPFVAVLTTAVGGASAYGSPAVDELLGILTVRLELVPSEARRTLATAELLHPAALFADSAHVEAVCQLLGTKTLADLGYRSVVLRSVEWADAKTRIKREKEWQIPVRRILEIPYALGYGLDCERNPEGVHFARDHYLIEVTDDDGHTVTETTGYLTITPLFLRSHPIIRYQSSIKGHFAQHACGCLDDGWLFIPESEGP</sequence>
<gene>
    <name evidence="1" type="ORF">C7B45_04685</name>
</gene>
<dbReference type="Proteomes" id="UP000241848">
    <property type="component" value="Unassembled WGS sequence"/>
</dbReference>
<evidence type="ECO:0000313" key="1">
    <source>
        <dbReference type="EMBL" id="PSR22920.1"/>
    </source>
</evidence>
<name>A0A2T2WL20_9FIRM</name>
<protein>
    <recommendedName>
        <fullName evidence="3">AMP-dependent synthetase/ligase domain-containing protein</fullName>
    </recommendedName>
</protein>
<accession>A0A2T2WL20</accession>
<proteinExistence type="predicted"/>
<evidence type="ECO:0000313" key="2">
    <source>
        <dbReference type="Proteomes" id="UP000241848"/>
    </source>
</evidence>
<dbReference type="InterPro" id="IPR042099">
    <property type="entry name" value="ANL_N_sf"/>
</dbReference>